<dbReference type="SMART" id="SM00812">
    <property type="entry name" value="Alpha_L_fucos"/>
    <property type="match status" value="1"/>
</dbReference>
<dbReference type="SUPFAM" id="SSF51445">
    <property type="entry name" value="(Trans)glycosidases"/>
    <property type="match status" value="1"/>
</dbReference>
<organism evidence="9 10">
    <name type="scientific">Occallatibacter riparius</name>
    <dbReference type="NCBI Taxonomy" id="1002689"/>
    <lineage>
        <taxon>Bacteria</taxon>
        <taxon>Pseudomonadati</taxon>
        <taxon>Acidobacteriota</taxon>
        <taxon>Terriglobia</taxon>
        <taxon>Terriglobales</taxon>
        <taxon>Acidobacteriaceae</taxon>
        <taxon>Occallatibacter</taxon>
    </lineage>
</organism>
<evidence type="ECO:0000256" key="1">
    <source>
        <dbReference type="ARBA" id="ARBA00004071"/>
    </source>
</evidence>
<name>A0A9J7BT82_9BACT</name>
<dbReference type="KEGG" id="orp:MOP44_07910"/>
<dbReference type="GO" id="GO:0005764">
    <property type="term" value="C:lysosome"/>
    <property type="evidence" value="ECO:0007669"/>
    <property type="project" value="TreeGrafter"/>
</dbReference>
<dbReference type="Pfam" id="PF16757">
    <property type="entry name" value="Fucosidase_C"/>
    <property type="match status" value="1"/>
</dbReference>
<dbReference type="GO" id="GO:0016139">
    <property type="term" value="P:glycoside catabolic process"/>
    <property type="evidence" value="ECO:0007669"/>
    <property type="project" value="TreeGrafter"/>
</dbReference>
<dbReference type="GO" id="GO:0004560">
    <property type="term" value="F:alpha-L-fucosidase activity"/>
    <property type="evidence" value="ECO:0007669"/>
    <property type="project" value="InterPro"/>
</dbReference>
<dbReference type="Gene3D" id="2.60.40.1180">
    <property type="entry name" value="Golgi alpha-mannosidase II"/>
    <property type="match status" value="1"/>
</dbReference>
<evidence type="ECO:0000259" key="8">
    <source>
        <dbReference type="Pfam" id="PF16757"/>
    </source>
</evidence>
<dbReference type="PANTHER" id="PTHR10030">
    <property type="entry name" value="ALPHA-L-FUCOSIDASE"/>
    <property type="match status" value="1"/>
</dbReference>
<evidence type="ECO:0000313" key="9">
    <source>
        <dbReference type="EMBL" id="UWZ85856.1"/>
    </source>
</evidence>
<dbReference type="Gene3D" id="3.20.20.80">
    <property type="entry name" value="Glycosidases"/>
    <property type="match status" value="1"/>
</dbReference>
<dbReference type="InterPro" id="IPR057739">
    <property type="entry name" value="Glyco_hydro_29_N"/>
</dbReference>
<keyword evidence="5" id="KW-0378">Hydrolase</keyword>
<keyword evidence="10" id="KW-1185">Reference proteome</keyword>
<proteinExistence type="inferred from homology"/>
<dbReference type="Pfam" id="PF01120">
    <property type="entry name" value="Alpha_L_fucos"/>
    <property type="match status" value="1"/>
</dbReference>
<feature type="domain" description="Glycoside hydrolase family 29 N-terminal" evidence="7">
    <location>
        <begin position="42"/>
        <end position="407"/>
    </location>
</feature>
<evidence type="ECO:0000256" key="2">
    <source>
        <dbReference type="ARBA" id="ARBA00007951"/>
    </source>
</evidence>
<comment type="similarity">
    <text evidence="2">Belongs to the glycosyl hydrolase 29 family.</text>
</comment>
<protein>
    <recommendedName>
        <fullName evidence="3">alpha-L-fucosidase</fullName>
        <ecNumber evidence="3">3.2.1.51</ecNumber>
    </recommendedName>
</protein>
<feature type="domain" description="Alpha-L-fucosidase C-terminal" evidence="8">
    <location>
        <begin position="441"/>
        <end position="524"/>
    </location>
</feature>
<dbReference type="EC" id="3.2.1.51" evidence="3"/>
<evidence type="ECO:0000256" key="5">
    <source>
        <dbReference type="ARBA" id="ARBA00022801"/>
    </source>
</evidence>
<dbReference type="GO" id="GO:0006004">
    <property type="term" value="P:fucose metabolic process"/>
    <property type="evidence" value="ECO:0007669"/>
    <property type="project" value="InterPro"/>
</dbReference>
<dbReference type="AlphaFoldDB" id="A0A9J7BT82"/>
<evidence type="ECO:0000256" key="3">
    <source>
        <dbReference type="ARBA" id="ARBA00012662"/>
    </source>
</evidence>
<evidence type="ECO:0000313" key="10">
    <source>
        <dbReference type="Proteomes" id="UP001059380"/>
    </source>
</evidence>
<dbReference type="Proteomes" id="UP001059380">
    <property type="component" value="Chromosome"/>
</dbReference>
<sequence length="525" mass="59430">MKIDRRRALSLIGGAPALLLSKKTVAQAIAGAVQNPNLEIVPGPFKGTRESLREWQIPDWYRDAKFGIWAHWGPQSAIEYGDWYARNMYVQGSKQYEYHAKTYGHPTKVGYKDVIPTWKADKFDPDHLLGLYKKAGAKYFCSMGVHHDGFDLWDSKYQPRWNAVNMGPKRDIVGAFRKAADKHGLRFALSEHLAPSYHWFATSHMSDKTGPLAGVPYDGADPANADLYHELPKYYPYSYNYWLVNDRQAPEAWKQHYFNRIKDLIDKYQPDLLYCDGDIFFEEYGLALVANLYNVSANRHGGRCEAVYTSKLPSDCETGTCILDWERGVAAGIPANPWQTDTCIGEWHYNREAQYKSPKYVIDLLVDIVSRNGNLMLNFPLPNSGELDYEELVVLDEITKWMAINSEGIYGTRPWKIFGDGPVANAPATSGGTRFNESGRKDLTAEEARFTTKGDTLYAFVMGWPDKLVLIKPLATSSHLSPPKVRNVELLGYNGKVTWIQDEQGLTVVMPEHKPCEHAIALKIS</sequence>
<gene>
    <name evidence="9" type="ORF">MOP44_07910</name>
</gene>
<comment type="function">
    <text evidence="1">Alpha-L-fucosidase is responsible for hydrolyzing the alpha-1,6-linked fucose joined to the reducing-end N-acetylglucosamine of the carbohydrate moieties of glycoproteins.</text>
</comment>
<dbReference type="EMBL" id="CP093313">
    <property type="protein sequence ID" value="UWZ85856.1"/>
    <property type="molecule type" value="Genomic_DNA"/>
</dbReference>
<dbReference type="InterPro" id="IPR000933">
    <property type="entry name" value="Glyco_hydro_29"/>
</dbReference>
<keyword evidence="4" id="KW-0732">Signal</keyword>
<dbReference type="InterPro" id="IPR016286">
    <property type="entry name" value="FUC_metazoa-typ"/>
</dbReference>
<keyword evidence="6" id="KW-0326">Glycosidase</keyword>
<evidence type="ECO:0000256" key="6">
    <source>
        <dbReference type="ARBA" id="ARBA00023295"/>
    </source>
</evidence>
<evidence type="ECO:0000259" key="7">
    <source>
        <dbReference type="Pfam" id="PF01120"/>
    </source>
</evidence>
<dbReference type="RefSeq" id="WP_260795469.1">
    <property type="nucleotide sequence ID" value="NZ_CP093313.1"/>
</dbReference>
<dbReference type="InterPro" id="IPR031919">
    <property type="entry name" value="Fucosidase_C"/>
</dbReference>
<dbReference type="InterPro" id="IPR017853">
    <property type="entry name" value="GH"/>
</dbReference>
<evidence type="ECO:0000256" key="4">
    <source>
        <dbReference type="ARBA" id="ARBA00022729"/>
    </source>
</evidence>
<dbReference type="PANTHER" id="PTHR10030:SF37">
    <property type="entry name" value="ALPHA-L-FUCOSIDASE-RELATED"/>
    <property type="match status" value="1"/>
</dbReference>
<dbReference type="InterPro" id="IPR013780">
    <property type="entry name" value="Glyco_hydro_b"/>
</dbReference>
<reference evidence="9" key="1">
    <citation type="submission" date="2021-04" db="EMBL/GenBank/DDBJ databases">
        <title>Phylogenetic analysis of Acidobacteriaceae.</title>
        <authorList>
            <person name="Qiu L."/>
            <person name="Zhang Q."/>
        </authorList>
    </citation>
    <scope>NUCLEOTIDE SEQUENCE</scope>
    <source>
        <strain evidence="9">DSM 25168</strain>
    </source>
</reference>
<accession>A0A9J7BT82</accession>
<dbReference type="PIRSF" id="PIRSF001092">
    <property type="entry name" value="Alpha-L-fucosidase"/>
    <property type="match status" value="1"/>
</dbReference>